<dbReference type="Pfam" id="PF12796">
    <property type="entry name" value="Ank_2"/>
    <property type="match status" value="1"/>
</dbReference>
<dbReference type="InterPro" id="IPR036770">
    <property type="entry name" value="Ankyrin_rpt-contain_sf"/>
</dbReference>
<name>A0A9W8DV84_9FUNG</name>
<dbReference type="Gene3D" id="1.25.40.20">
    <property type="entry name" value="Ankyrin repeat-containing domain"/>
    <property type="match status" value="1"/>
</dbReference>
<evidence type="ECO:0000256" key="4">
    <source>
        <dbReference type="SAM" id="MobiDB-lite"/>
    </source>
</evidence>
<proteinExistence type="predicted"/>
<dbReference type="PANTHER" id="PTHR24198:SF165">
    <property type="entry name" value="ANKYRIN REPEAT-CONTAINING PROTEIN-RELATED"/>
    <property type="match status" value="1"/>
</dbReference>
<dbReference type="InterPro" id="IPR002110">
    <property type="entry name" value="Ankyrin_rpt"/>
</dbReference>
<evidence type="ECO:0000256" key="2">
    <source>
        <dbReference type="ARBA" id="ARBA00023043"/>
    </source>
</evidence>
<protein>
    <submittedName>
        <fullName evidence="5">Ankyrin repeat-containing protein</fullName>
    </submittedName>
</protein>
<dbReference type="PROSITE" id="PS50088">
    <property type="entry name" value="ANK_REPEAT"/>
    <property type="match status" value="2"/>
</dbReference>
<keyword evidence="2 3" id="KW-0040">ANK repeat</keyword>
<evidence type="ECO:0000313" key="6">
    <source>
        <dbReference type="Proteomes" id="UP001150569"/>
    </source>
</evidence>
<dbReference type="Proteomes" id="UP001150569">
    <property type="component" value="Unassembled WGS sequence"/>
</dbReference>
<feature type="compositionally biased region" description="Acidic residues" evidence="4">
    <location>
        <begin position="157"/>
        <end position="166"/>
    </location>
</feature>
<accession>A0A9W8DV84</accession>
<dbReference type="PRINTS" id="PR01415">
    <property type="entry name" value="ANKYRIN"/>
</dbReference>
<evidence type="ECO:0000256" key="1">
    <source>
        <dbReference type="ARBA" id="ARBA00022737"/>
    </source>
</evidence>
<reference evidence="5" key="1">
    <citation type="submission" date="2022-07" db="EMBL/GenBank/DDBJ databases">
        <title>Phylogenomic reconstructions and comparative analyses of Kickxellomycotina fungi.</title>
        <authorList>
            <person name="Reynolds N.K."/>
            <person name="Stajich J.E."/>
            <person name="Barry K."/>
            <person name="Grigoriev I.V."/>
            <person name="Crous P."/>
            <person name="Smith M.E."/>
        </authorList>
    </citation>
    <scope>NUCLEOTIDE SEQUENCE</scope>
    <source>
        <strain evidence="5">RSA 861</strain>
    </source>
</reference>
<organism evidence="5 6">
    <name type="scientific">Tieghemiomyces parasiticus</name>
    <dbReference type="NCBI Taxonomy" id="78921"/>
    <lineage>
        <taxon>Eukaryota</taxon>
        <taxon>Fungi</taxon>
        <taxon>Fungi incertae sedis</taxon>
        <taxon>Zoopagomycota</taxon>
        <taxon>Kickxellomycotina</taxon>
        <taxon>Dimargaritomycetes</taxon>
        <taxon>Dimargaritales</taxon>
        <taxon>Dimargaritaceae</taxon>
        <taxon>Tieghemiomyces</taxon>
    </lineage>
</organism>
<keyword evidence="6" id="KW-1185">Reference proteome</keyword>
<dbReference type="PANTHER" id="PTHR24198">
    <property type="entry name" value="ANKYRIN REPEAT AND PROTEIN KINASE DOMAIN-CONTAINING PROTEIN"/>
    <property type="match status" value="1"/>
</dbReference>
<sequence>MADHPEESLQDNLDEVISYARAGSLADYQEACDALAALRPEVCADPVGQVLAATNSQGLTALHMAAANGHMELLGYLLAQLPPVAVNRPNAEGNTALHWAAVAGQVEAVRELLKHQADPLAKNATGKTAITEAQQAGKEAVVDFLLANVDESRIELREDDDDDDESATTATASGPNGVPGK</sequence>
<dbReference type="SUPFAM" id="SSF48403">
    <property type="entry name" value="Ankyrin repeat"/>
    <property type="match status" value="1"/>
</dbReference>
<gene>
    <name evidence="5" type="primary">YAR1_1</name>
    <name evidence="5" type="ORF">IWQ60_002953</name>
</gene>
<dbReference type="AlphaFoldDB" id="A0A9W8DV84"/>
<dbReference type="PROSITE" id="PS50297">
    <property type="entry name" value="ANK_REP_REGION"/>
    <property type="match status" value="2"/>
</dbReference>
<keyword evidence="1" id="KW-0677">Repeat</keyword>
<dbReference type="EMBL" id="JANBPT010000119">
    <property type="protein sequence ID" value="KAJ1927403.1"/>
    <property type="molecule type" value="Genomic_DNA"/>
</dbReference>
<evidence type="ECO:0000256" key="3">
    <source>
        <dbReference type="PROSITE-ProRule" id="PRU00023"/>
    </source>
</evidence>
<feature type="repeat" description="ANK" evidence="3">
    <location>
        <begin position="57"/>
        <end position="78"/>
    </location>
</feature>
<comment type="caution">
    <text evidence="5">The sequence shown here is derived from an EMBL/GenBank/DDBJ whole genome shotgun (WGS) entry which is preliminary data.</text>
</comment>
<feature type="region of interest" description="Disordered" evidence="4">
    <location>
        <begin position="155"/>
        <end position="181"/>
    </location>
</feature>
<feature type="repeat" description="ANK" evidence="3">
    <location>
        <begin position="92"/>
        <end position="124"/>
    </location>
</feature>
<evidence type="ECO:0000313" key="5">
    <source>
        <dbReference type="EMBL" id="KAJ1927403.1"/>
    </source>
</evidence>
<dbReference type="SMART" id="SM00248">
    <property type="entry name" value="ANK"/>
    <property type="match status" value="3"/>
</dbReference>
<dbReference type="OrthoDB" id="10057496at2759"/>